<keyword evidence="2" id="KW-0732">Signal</keyword>
<feature type="domain" description="Excalibur calcium-binding" evidence="3">
    <location>
        <begin position="32"/>
        <end position="87"/>
    </location>
</feature>
<evidence type="ECO:0000256" key="2">
    <source>
        <dbReference type="SAM" id="SignalP"/>
    </source>
</evidence>
<feature type="compositionally biased region" description="Basic and acidic residues" evidence="1">
    <location>
        <begin position="76"/>
        <end position="89"/>
    </location>
</feature>
<comment type="caution">
    <text evidence="4">The sequence shown here is derived from an EMBL/GenBank/DDBJ whole genome shotgun (WGS) entry which is preliminary data.</text>
</comment>
<evidence type="ECO:0000313" key="4">
    <source>
        <dbReference type="EMBL" id="KAA1376064.1"/>
    </source>
</evidence>
<gene>
    <name evidence="4" type="ORF">ESP62_011455</name>
</gene>
<dbReference type="SMART" id="SM00894">
    <property type="entry name" value="Excalibur"/>
    <property type="match status" value="1"/>
</dbReference>
<feature type="signal peptide" evidence="2">
    <location>
        <begin position="1"/>
        <end position="27"/>
    </location>
</feature>
<organism evidence="4 5">
    <name type="scientific">Aeromicrobium fastidiosum</name>
    <dbReference type="NCBI Taxonomy" id="52699"/>
    <lineage>
        <taxon>Bacteria</taxon>
        <taxon>Bacillati</taxon>
        <taxon>Actinomycetota</taxon>
        <taxon>Actinomycetes</taxon>
        <taxon>Propionibacteriales</taxon>
        <taxon>Nocardioidaceae</taxon>
        <taxon>Aeromicrobium</taxon>
    </lineage>
</organism>
<feature type="region of interest" description="Disordered" evidence="1">
    <location>
        <begin position="43"/>
        <end position="89"/>
    </location>
</feature>
<dbReference type="AlphaFoldDB" id="A0A641AMB5"/>
<proteinExistence type="predicted"/>
<reference evidence="4" key="1">
    <citation type="submission" date="2019-09" db="EMBL/GenBank/DDBJ databases">
        <authorList>
            <person name="Li J."/>
        </authorList>
    </citation>
    <scope>NUCLEOTIDE SEQUENCE [LARGE SCALE GENOMIC DNA]</scope>
    <source>
        <strain evidence="4">NRBC 14897</strain>
    </source>
</reference>
<evidence type="ECO:0000313" key="5">
    <source>
        <dbReference type="Proteomes" id="UP001515100"/>
    </source>
</evidence>
<keyword evidence="5" id="KW-1185">Reference proteome</keyword>
<evidence type="ECO:0000256" key="1">
    <source>
        <dbReference type="SAM" id="MobiDB-lite"/>
    </source>
</evidence>
<feature type="chain" id="PRO_5024888296" evidence="2">
    <location>
        <begin position="28"/>
        <end position="89"/>
    </location>
</feature>
<evidence type="ECO:0000259" key="3">
    <source>
        <dbReference type="SMART" id="SM00894"/>
    </source>
</evidence>
<protein>
    <submittedName>
        <fullName evidence="4">Excalibur calcium-binding domain-containing protein</fullName>
    </submittedName>
</protein>
<accession>A0A641AMB5</accession>
<dbReference type="RefSeq" id="WP_129183736.1">
    <property type="nucleotide sequence ID" value="NZ_JAGIOG010000001.1"/>
</dbReference>
<sequence>MRTTVLAAVTGLTLSLGLAATASSADAAPGKTFKNCTALNKTYPHGVGRPGARDRTSGSPVKNFKVDKATYNANTKSDRDKDGIACEKK</sequence>
<name>A0A641AMB5_9ACTN</name>
<dbReference type="OrthoDB" id="2735480at2"/>
<dbReference type="EMBL" id="SDPP02000003">
    <property type="protein sequence ID" value="KAA1376064.1"/>
    <property type="molecule type" value="Genomic_DNA"/>
</dbReference>
<dbReference type="InterPro" id="IPR008613">
    <property type="entry name" value="Excalibur_Ca-bd_domain"/>
</dbReference>
<dbReference type="Pfam" id="PF05901">
    <property type="entry name" value="Excalibur"/>
    <property type="match status" value="1"/>
</dbReference>
<dbReference type="Proteomes" id="UP001515100">
    <property type="component" value="Unassembled WGS sequence"/>
</dbReference>